<accession>A0A7H8N400</accession>
<dbReference type="CDD" id="cd00448">
    <property type="entry name" value="YjgF_YER057c_UK114_family"/>
    <property type="match status" value="1"/>
</dbReference>
<dbReference type="PANTHER" id="PTHR11803:SF58">
    <property type="entry name" value="PROTEIN HMF1-RELATED"/>
    <property type="match status" value="1"/>
</dbReference>
<dbReference type="Gene3D" id="3.30.1330.40">
    <property type="entry name" value="RutC-like"/>
    <property type="match status" value="1"/>
</dbReference>
<dbReference type="RefSeq" id="WP_176160893.1">
    <property type="nucleotide sequence ID" value="NZ_CP054929.1"/>
</dbReference>
<proteinExistence type="inferred from homology"/>
<dbReference type="Pfam" id="PF01042">
    <property type="entry name" value="Ribonuc_L-PSP"/>
    <property type="match status" value="1"/>
</dbReference>
<dbReference type="EMBL" id="CP054929">
    <property type="protein sequence ID" value="QKW49160.1"/>
    <property type="molecule type" value="Genomic_DNA"/>
</dbReference>
<dbReference type="GO" id="GO:0005829">
    <property type="term" value="C:cytosol"/>
    <property type="evidence" value="ECO:0007669"/>
    <property type="project" value="TreeGrafter"/>
</dbReference>
<evidence type="ECO:0000313" key="3">
    <source>
        <dbReference type="Proteomes" id="UP000509303"/>
    </source>
</evidence>
<name>A0A7H8N400_9ACTN</name>
<organism evidence="2 3">
    <name type="scientific">Streptomyces buecherae</name>
    <dbReference type="NCBI Taxonomy" id="2763006"/>
    <lineage>
        <taxon>Bacteria</taxon>
        <taxon>Bacillati</taxon>
        <taxon>Actinomycetota</taxon>
        <taxon>Actinomycetes</taxon>
        <taxon>Kitasatosporales</taxon>
        <taxon>Streptomycetaceae</taxon>
        <taxon>Streptomyces</taxon>
    </lineage>
</organism>
<gene>
    <name evidence="2" type="ORF">HUT08_05920</name>
</gene>
<protein>
    <submittedName>
        <fullName evidence="2">RidA family protein</fullName>
    </submittedName>
</protein>
<dbReference type="GO" id="GO:0019239">
    <property type="term" value="F:deaminase activity"/>
    <property type="evidence" value="ECO:0007669"/>
    <property type="project" value="TreeGrafter"/>
</dbReference>
<evidence type="ECO:0000313" key="2">
    <source>
        <dbReference type="EMBL" id="QKW49160.1"/>
    </source>
</evidence>
<keyword evidence="3" id="KW-1185">Reference proteome</keyword>
<dbReference type="InterPro" id="IPR006175">
    <property type="entry name" value="YjgF/YER057c/UK114"/>
</dbReference>
<dbReference type="Proteomes" id="UP000509303">
    <property type="component" value="Chromosome"/>
</dbReference>
<dbReference type="AlphaFoldDB" id="A0A7H8N400"/>
<dbReference type="SUPFAM" id="SSF55298">
    <property type="entry name" value="YjgF-like"/>
    <property type="match status" value="1"/>
</dbReference>
<dbReference type="InterPro" id="IPR035959">
    <property type="entry name" value="RutC-like_sf"/>
</dbReference>
<reference evidence="2 3" key="1">
    <citation type="submission" date="2020-06" db="EMBL/GenBank/DDBJ databases">
        <title>Genome mining for natural products.</title>
        <authorList>
            <person name="Zhang B."/>
            <person name="Shi J."/>
            <person name="Ge H."/>
        </authorList>
    </citation>
    <scope>NUCLEOTIDE SEQUENCE [LARGE SCALE GENOMIC DNA]</scope>
    <source>
        <strain evidence="2 3">NA00687</strain>
    </source>
</reference>
<dbReference type="PANTHER" id="PTHR11803">
    <property type="entry name" value="2-IMINOBUTANOATE/2-IMINOPROPANOATE DEAMINASE RIDA"/>
    <property type="match status" value="1"/>
</dbReference>
<sequence>MAEHQHITAPDGVAPGNGFSHVVIGTGTLVAVSGQIAVDAQGELVGRDDPEAQARQVFANLQRCLEAAGASFADVVKLTFYVTDVAHLPAVRAARDAYVDTARPPASSAVQVAGLIRPELLVEVDALAVLRA</sequence>
<comment type="similarity">
    <text evidence="1">Belongs to the RutC family.</text>
</comment>
<evidence type="ECO:0000256" key="1">
    <source>
        <dbReference type="ARBA" id="ARBA00010552"/>
    </source>
</evidence>